<name>A0ABT2S190_9FIRM</name>
<evidence type="ECO:0000313" key="5">
    <source>
        <dbReference type="EMBL" id="MCU6698374.1"/>
    </source>
</evidence>
<sequence length="302" mass="34281">MIMMEIRQLRCFVTCVEVGSFTAAAELLYTTQSSVSKTIHAMEHELQTELFERTGRGIRLTARGQELYNYAVNVLDTMEQIEQLAGKSPVRSLKVSVNPSSWMEAAFTEFYECAYQKGDYYEYFEGNVRDVIERVQKGQDDLGFIYLLKEQSASAQFLMRKYQLQFEPLKKIQLMLYGGKKIGQFPPADGELRLVQGSQTEVRPEDVLRLGALEGISLESPQTSVTTNSGSLLRHLLEHSDLWNLSSESLDGTYSGTEGILLEGKENEVVFGCVSRNEEQMGELEKEFIAYIKKKLNNSKKE</sequence>
<keyword evidence="2" id="KW-0805">Transcription regulation</keyword>
<dbReference type="Pfam" id="PF00126">
    <property type="entry name" value="HTH_1"/>
    <property type="match status" value="1"/>
</dbReference>
<dbReference type="SUPFAM" id="SSF46785">
    <property type="entry name" value="Winged helix' DNA-binding domain"/>
    <property type="match status" value="1"/>
</dbReference>
<dbReference type="PROSITE" id="PS50931">
    <property type="entry name" value="HTH_LYSR"/>
    <property type="match status" value="1"/>
</dbReference>
<dbReference type="PRINTS" id="PR00039">
    <property type="entry name" value="HTHLYSR"/>
</dbReference>
<proteinExistence type="inferred from homology"/>
<comment type="caution">
    <text evidence="5">The sequence shown here is derived from an EMBL/GenBank/DDBJ whole genome shotgun (WGS) entry which is preliminary data.</text>
</comment>
<keyword evidence="3" id="KW-0804">Transcription</keyword>
<evidence type="ECO:0000313" key="6">
    <source>
        <dbReference type="Proteomes" id="UP001652461"/>
    </source>
</evidence>
<dbReference type="RefSeq" id="WP_158365262.1">
    <property type="nucleotide sequence ID" value="NZ_JAOQKC010000031.1"/>
</dbReference>
<dbReference type="InterPro" id="IPR036388">
    <property type="entry name" value="WH-like_DNA-bd_sf"/>
</dbReference>
<dbReference type="EMBL" id="JAOQKC010000031">
    <property type="protein sequence ID" value="MCU6698374.1"/>
    <property type="molecule type" value="Genomic_DNA"/>
</dbReference>
<reference evidence="5 6" key="1">
    <citation type="journal article" date="2021" name="ISME Commun">
        <title>Automated analysis of genomic sequences facilitates high-throughput and comprehensive description of bacteria.</title>
        <authorList>
            <person name="Hitch T.C.A."/>
        </authorList>
    </citation>
    <scope>NUCLEOTIDE SEQUENCE [LARGE SCALE GENOMIC DNA]</scope>
    <source>
        <strain evidence="5 6">Sanger_04</strain>
    </source>
</reference>
<evidence type="ECO:0000259" key="4">
    <source>
        <dbReference type="PROSITE" id="PS50931"/>
    </source>
</evidence>
<organism evidence="5 6">
    <name type="scientific">Laedolimicola ammoniilytica</name>
    <dbReference type="NCBI Taxonomy" id="2981771"/>
    <lineage>
        <taxon>Bacteria</taxon>
        <taxon>Bacillati</taxon>
        <taxon>Bacillota</taxon>
        <taxon>Clostridia</taxon>
        <taxon>Lachnospirales</taxon>
        <taxon>Lachnospiraceae</taxon>
        <taxon>Laedolimicola</taxon>
    </lineage>
</organism>
<dbReference type="Proteomes" id="UP001652461">
    <property type="component" value="Unassembled WGS sequence"/>
</dbReference>
<accession>A0ABT2S190</accession>
<protein>
    <submittedName>
        <fullName evidence="5">LysR family transcriptional regulator</fullName>
    </submittedName>
</protein>
<feature type="domain" description="HTH lysR-type" evidence="4">
    <location>
        <begin position="4"/>
        <end position="61"/>
    </location>
</feature>
<keyword evidence="6" id="KW-1185">Reference proteome</keyword>
<evidence type="ECO:0000256" key="3">
    <source>
        <dbReference type="ARBA" id="ARBA00023163"/>
    </source>
</evidence>
<dbReference type="PANTHER" id="PTHR30126">
    <property type="entry name" value="HTH-TYPE TRANSCRIPTIONAL REGULATOR"/>
    <property type="match status" value="1"/>
</dbReference>
<dbReference type="PANTHER" id="PTHR30126:SF91">
    <property type="entry name" value="LYSR FAMILY TRANSCRIPTIONAL REGULATOR"/>
    <property type="match status" value="1"/>
</dbReference>
<dbReference type="InterPro" id="IPR000847">
    <property type="entry name" value="LysR_HTH_N"/>
</dbReference>
<evidence type="ECO:0000256" key="2">
    <source>
        <dbReference type="ARBA" id="ARBA00023015"/>
    </source>
</evidence>
<evidence type="ECO:0000256" key="1">
    <source>
        <dbReference type="ARBA" id="ARBA00009437"/>
    </source>
</evidence>
<gene>
    <name evidence="5" type="ORF">OCV63_16000</name>
</gene>
<dbReference type="Gene3D" id="1.10.10.10">
    <property type="entry name" value="Winged helix-like DNA-binding domain superfamily/Winged helix DNA-binding domain"/>
    <property type="match status" value="1"/>
</dbReference>
<dbReference type="InterPro" id="IPR036390">
    <property type="entry name" value="WH_DNA-bd_sf"/>
</dbReference>
<comment type="similarity">
    <text evidence="1">Belongs to the LysR transcriptional regulatory family.</text>
</comment>